<dbReference type="OrthoDB" id="10264848at2759"/>
<sequence length="259" mass="28183">MLTRSAFSALVPTNKPSTSLSSELTAPSRLRLPLFAFTSPPRTLTLPGLPASRTSSSSTTQRLASLFGPKPEDSPQSDPVDDPLSLPIRVLQAPGPSLASAALDLALRDALKHRIRDSLDSLDESVLSTIDSFLDRLSRDPPQGTSSLYLAPPGEVAEALQTLYETIEVEVAKEYEEPVIVDHTLELLEEVLCVELYDRLYASIIDEDLGETIDRLGLADLSLDQLGFDLERREMDEPERIAALRMGLDQIISAATTVG</sequence>
<comment type="caution">
    <text evidence="2">The sequence shown here is derived from an EMBL/GenBank/DDBJ whole genome shotgun (WGS) entry which is preliminary data.</text>
</comment>
<name>A0A9P6NU91_9BASI</name>
<accession>A0A9P6NU91</accession>
<dbReference type="Proteomes" id="UP000886653">
    <property type="component" value="Unassembled WGS sequence"/>
</dbReference>
<feature type="region of interest" description="Disordered" evidence="1">
    <location>
        <begin position="1"/>
        <end position="24"/>
    </location>
</feature>
<evidence type="ECO:0000256" key="1">
    <source>
        <dbReference type="SAM" id="MobiDB-lite"/>
    </source>
</evidence>
<organism evidence="2 3">
    <name type="scientific">Cronartium quercuum f. sp. fusiforme G11</name>
    <dbReference type="NCBI Taxonomy" id="708437"/>
    <lineage>
        <taxon>Eukaryota</taxon>
        <taxon>Fungi</taxon>
        <taxon>Dikarya</taxon>
        <taxon>Basidiomycota</taxon>
        <taxon>Pucciniomycotina</taxon>
        <taxon>Pucciniomycetes</taxon>
        <taxon>Pucciniales</taxon>
        <taxon>Coleosporiaceae</taxon>
        <taxon>Cronartium</taxon>
    </lineage>
</organism>
<dbReference type="AlphaFoldDB" id="A0A9P6NU91"/>
<keyword evidence="3" id="KW-1185">Reference proteome</keyword>
<feature type="compositionally biased region" description="Polar residues" evidence="1">
    <location>
        <begin position="14"/>
        <end position="24"/>
    </location>
</feature>
<proteinExistence type="predicted"/>
<feature type="compositionally biased region" description="Low complexity" evidence="1">
    <location>
        <begin position="51"/>
        <end position="66"/>
    </location>
</feature>
<protein>
    <submittedName>
        <fullName evidence="2">Uncharacterized protein</fullName>
    </submittedName>
</protein>
<gene>
    <name evidence="2" type="ORF">CROQUDRAFT_463528</name>
</gene>
<dbReference type="EMBL" id="MU167211">
    <property type="protein sequence ID" value="KAG0151737.1"/>
    <property type="molecule type" value="Genomic_DNA"/>
</dbReference>
<reference evidence="2" key="1">
    <citation type="submission" date="2013-11" db="EMBL/GenBank/DDBJ databases">
        <title>Genome sequence of the fusiform rust pathogen reveals effectors for host alternation and coevolution with pine.</title>
        <authorList>
            <consortium name="DOE Joint Genome Institute"/>
            <person name="Smith K."/>
            <person name="Pendleton A."/>
            <person name="Kubisiak T."/>
            <person name="Anderson C."/>
            <person name="Salamov A."/>
            <person name="Aerts A."/>
            <person name="Riley R."/>
            <person name="Clum A."/>
            <person name="Lindquist E."/>
            <person name="Ence D."/>
            <person name="Campbell M."/>
            <person name="Kronenberg Z."/>
            <person name="Feau N."/>
            <person name="Dhillon B."/>
            <person name="Hamelin R."/>
            <person name="Burleigh J."/>
            <person name="Smith J."/>
            <person name="Yandell M."/>
            <person name="Nelson C."/>
            <person name="Grigoriev I."/>
            <person name="Davis J."/>
        </authorList>
    </citation>
    <scope>NUCLEOTIDE SEQUENCE</scope>
    <source>
        <strain evidence="2">G11</strain>
    </source>
</reference>
<evidence type="ECO:0000313" key="3">
    <source>
        <dbReference type="Proteomes" id="UP000886653"/>
    </source>
</evidence>
<evidence type="ECO:0000313" key="2">
    <source>
        <dbReference type="EMBL" id="KAG0151737.1"/>
    </source>
</evidence>
<feature type="region of interest" description="Disordered" evidence="1">
    <location>
        <begin position="45"/>
        <end position="83"/>
    </location>
</feature>